<dbReference type="GO" id="GO:0046872">
    <property type="term" value="F:metal ion binding"/>
    <property type="evidence" value="ECO:0007669"/>
    <property type="project" value="UniProtKB-KW"/>
</dbReference>
<dbReference type="GO" id="GO:0016491">
    <property type="term" value="F:oxidoreductase activity"/>
    <property type="evidence" value="ECO:0007669"/>
    <property type="project" value="UniProtKB-KW"/>
</dbReference>
<dbReference type="PANTHER" id="PTHR47991">
    <property type="entry name" value="OXOGLUTARATE/IRON-DEPENDENT DIOXYGENASE"/>
    <property type="match status" value="1"/>
</dbReference>
<name>A0AAP0X6A5_LIQFO</name>
<dbReference type="EMBL" id="JBBPBK010000002">
    <property type="protein sequence ID" value="KAK9291127.1"/>
    <property type="molecule type" value="Genomic_DNA"/>
</dbReference>
<dbReference type="Pfam" id="PF03171">
    <property type="entry name" value="2OG-FeII_Oxy"/>
    <property type="match status" value="1"/>
</dbReference>
<dbReference type="Proteomes" id="UP001415857">
    <property type="component" value="Unassembled WGS sequence"/>
</dbReference>
<gene>
    <name evidence="5" type="ORF">L1049_009314</name>
</gene>
<dbReference type="InterPro" id="IPR050295">
    <property type="entry name" value="Plant_2OG-oxidoreductases"/>
</dbReference>
<dbReference type="InterPro" id="IPR044861">
    <property type="entry name" value="IPNS-like_FE2OG_OXY"/>
</dbReference>
<dbReference type="Gene3D" id="2.60.120.330">
    <property type="entry name" value="B-lactam Antibiotic, Isopenicillin N Synthase, Chain"/>
    <property type="match status" value="1"/>
</dbReference>
<protein>
    <recommendedName>
        <fullName evidence="4">Fe2OG dioxygenase domain-containing protein</fullName>
    </recommendedName>
</protein>
<evidence type="ECO:0000313" key="6">
    <source>
        <dbReference type="Proteomes" id="UP001415857"/>
    </source>
</evidence>
<organism evidence="5 6">
    <name type="scientific">Liquidambar formosana</name>
    <name type="common">Formosan gum</name>
    <dbReference type="NCBI Taxonomy" id="63359"/>
    <lineage>
        <taxon>Eukaryota</taxon>
        <taxon>Viridiplantae</taxon>
        <taxon>Streptophyta</taxon>
        <taxon>Embryophyta</taxon>
        <taxon>Tracheophyta</taxon>
        <taxon>Spermatophyta</taxon>
        <taxon>Magnoliopsida</taxon>
        <taxon>eudicotyledons</taxon>
        <taxon>Gunneridae</taxon>
        <taxon>Pentapetalae</taxon>
        <taxon>Saxifragales</taxon>
        <taxon>Altingiaceae</taxon>
        <taxon>Liquidambar</taxon>
    </lineage>
</organism>
<keyword evidence="2 3" id="KW-0408">Iron</keyword>
<dbReference type="InterPro" id="IPR005123">
    <property type="entry name" value="Oxoglu/Fe-dep_dioxygenase_dom"/>
</dbReference>
<feature type="domain" description="Fe2OG dioxygenase" evidence="4">
    <location>
        <begin position="75"/>
        <end position="178"/>
    </location>
</feature>
<proteinExistence type="inferred from homology"/>
<comment type="caution">
    <text evidence="5">The sequence shown here is derived from an EMBL/GenBank/DDBJ whole genome shotgun (WGS) entry which is preliminary data.</text>
</comment>
<keyword evidence="3" id="KW-0560">Oxidoreductase</keyword>
<sequence length="230" mass="25501">MYSSNNDLYRAKAASWHDAIQVWTGPESPAVEEIPEICRKEMVAWDVHATKVAETVGELLAEGLGLESGKFKELTFMDQKVMAGVCYPYCPQPDLTVGLTSHSDAVVLTVLLPNQVGGLQVKHGEDWVDVKPVVGGLIVNIGDLLQIISNGKYQSVQHRVLANSSKEVRISVVTFFNLNKWKGSGYYGPLPELLSPDEPAIYRDFTKQEFLENLYSKGFDSKSLINKVKI</sequence>
<accession>A0AAP0X6A5</accession>
<reference evidence="5 6" key="1">
    <citation type="journal article" date="2024" name="Plant J.">
        <title>Genome sequences and population genomics reveal climatic adaptation and genomic divergence between two closely related sweetgum species.</title>
        <authorList>
            <person name="Xu W.Q."/>
            <person name="Ren C.Q."/>
            <person name="Zhang X.Y."/>
            <person name="Comes H.P."/>
            <person name="Liu X.H."/>
            <person name="Li Y.G."/>
            <person name="Kettle C.J."/>
            <person name="Jalonen R."/>
            <person name="Gaisberger H."/>
            <person name="Ma Y.Z."/>
            <person name="Qiu Y.X."/>
        </authorList>
    </citation>
    <scope>NUCLEOTIDE SEQUENCE [LARGE SCALE GENOMIC DNA]</scope>
    <source>
        <strain evidence="5">Hangzhou</strain>
    </source>
</reference>
<evidence type="ECO:0000313" key="5">
    <source>
        <dbReference type="EMBL" id="KAK9291127.1"/>
    </source>
</evidence>
<dbReference type="PROSITE" id="PS51471">
    <property type="entry name" value="FE2OG_OXY"/>
    <property type="match status" value="1"/>
</dbReference>
<keyword evidence="6" id="KW-1185">Reference proteome</keyword>
<dbReference type="InterPro" id="IPR027443">
    <property type="entry name" value="IPNS-like_sf"/>
</dbReference>
<evidence type="ECO:0000256" key="2">
    <source>
        <dbReference type="ARBA" id="ARBA00023004"/>
    </source>
</evidence>
<evidence type="ECO:0000259" key="4">
    <source>
        <dbReference type="PROSITE" id="PS51471"/>
    </source>
</evidence>
<evidence type="ECO:0000256" key="1">
    <source>
        <dbReference type="ARBA" id="ARBA00022723"/>
    </source>
</evidence>
<keyword evidence="1 3" id="KW-0479">Metal-binding</keyword>
<comment type="similarity">
    <text evidence="3">Belongs to the iron/ascorbate-dependent oxidoreductase family.</text>
</comment>
<dbReference type="AlphaFoldDB" id="A0AAP0X6A5"/>
<dbReference type="SUPFAM" id="SSF51197">
    <property type="entry name" value="Clavaminate synthase-like"/>
    <property type="match status" value="1"/>
</dbReference>
<evidence type="ECO:0000256" key="3">
    <source>
        <dbReference type="RuleBase" id="RU003682"/>
    </source>
</evidence>